<name>X6LGQ4_RETFI</name>
<evidence type="ECO:0000313" key="2">
    <source>
        <dbReference type="Proteomes" id="UP000023152"/>
    </source>
</evidence>
<dbReference type="EMBL" id="ASPP01042642">
    <property type="protein sequence ID" value="ETN99874.1"/>
    <property type="molecule type" value="Genomic_DNA"/>
</dbReference>
<sequence>RSLQGYLRNFGGLSQSKSRKKLHEILAKELNLTKNDISQEFQALIPVICVQKNLMEKKCAQSPDDLTITRHCMIISEHHYSWQLLLEYNILNYDHVFLFGSYFTHDTYSNISNYNQLNKIFDCMKAGKTVILSSLERIYDNTKKNLQVLYLVYIYFFLFQKSFEKKIK</sequence>
<accession>X6LGQ4</accession>
<comment type="caution">
    <text evidence="1">The sequence shown here is derived from an EMBL/GenBank/DDBJ whole genome shotgun (WGS) entry which is preliminary data.</text>
</comment>
<reference evidence="1 2" key="1">
    <citation type="journal article" date="2013" name="Curr. Biol.">
        <title>The Genome of the Foraminiferan Reticulomyxa filosa.</title>
        <authorList>
            <person name="Glockner G."/>
            <person name="Hulsmann N."/>
            <person name="Schleicher M."/>
            <person name="Noegel A.A."/>
            <person name="Eichinger L."/>
            <person name="Gallinger C."/>
            <person name="Pawlowski J."/>
            <person name="Sierra R."/>
            <person name="Euteneuer U."/>
            <person name="Pillet L."/>
            <person name="Moustafa A."/>
            <person name="Platzer M."/>
            <person name="Groth M."/>
            <person name="Szafranski K."/>
            <person name="Schliwa M."/>
        </authorList>
    </citation>
    <scope>NUCLEOTIDE SEQUENCE [LARGE SCALE GENOMIC DNA]</scope>
</reference>
<dbReference type="Proteomes" id="UP000023152">
    <property type="component" value="Unassembled WGS sequence"/>
</dbReference>
<evidence type="ECO:0000313" key="1">
    <source>
        <dbReference type="EMBL" id="ETN99874.1"/>
    </source>
</evidence>
<keyword evidence="2" id="KW-1185">Reference proteome</keyword>
<proteinExistence type="predicted"/>
<dbReference type="AlphaFoldDB" id="X6LGQ4"/>
<gene>
    <name evidence="1" type="ORF">RFI_37594</name>
</gene>
<organism evidence="1 2">
    <name type="scientific">Reticulomyxa filosa</name>
    <dbReference type="NCBI Taxonomy" id="46433"/>
    <lineage>
        <taxon>Eukaryota</taxon>
        <taxon>Sar</taxon>
        <taxon>Rhizaria</taxon>
        <taxon>Retaria</taxon>
        <taxon>Foraminifera</taxon>
        <taxon>Monothalamids</taxon>
        <taxon>Reticulomyxidae</taxon>
        <taxon>Reticulomyxa</taxon>
    </lineage>
</organism>
<feature type="non-terminal residue" evidence="1">
    <location>
        <position position="1"/>
    </location>
</feature>
<protein>
    <submittedName>
        <fullName evidence="1">Uncharacterized protein</fullName>
    </submittedName>
</protein>